<dbReference type="PANTHER" id="PTHR33713">
    <property type="entry name" value="ANTITOXIN YAFN-RELATED"/>
    <property type="match status" value="1"/>
</dbReference>
<dbReference type="PANTHER" id="PTHR33713:SF10">
    <property type="entry name" value="ANTITOXIN YAFN"/>
    <property type="match status" value="1"/>
</dbReference>
<comment type="caution">
    <text evidence="3">The sequence shown here is derived from an EMBL/GenBank/DDBJ whole genome shotgun (WGS) entry which is preliminary data.</text>
</comment>
<evidence type="ECO:0000313" key="3">
    <source>
        <dbReference type="EMBL" id="OAU98347.1"/>
    </source>
</evidence>
<dbReference type="Pfam" id="PF02604">
    <property type="entry name" value="PhdYeFM_antitox"/>
    <property type="match status" value="1"/>
</dbReference>
<gene>
    <name evidence="3" type="ORF">AO384_0108</name>
</gene>
<protein>
    <recommendedName>
        <fullName evidence="2">Antitoxin</fullName>
    </recommendedName>
</protein>
<evidence type="ECO:0000313" key="4">
    <source>
        <dbReference type="Proteomes" id="UP000078228"/>
    </source>
</evidence>
<dbReference type="NCBIfam" id="TIGR01552">
    <property type="entry name" value="phd_fam"/>
    <property type="match status" value="1"/>
</dbReference>
<dbReference type="AlphaFoldDB" id="A0A198UST0"/>
<accession>A0A198UST0</accession>
<evidence type="ECO:0000256" key="1">
    <source>
        <dbReference type="ARBA" id="ARBA00009981"/>
    </source>
</evidence>
<proteinExistence type="inferred from homology"/>
<dbReference type="PATRIC" id="fig|480.237.peg.1828"/>
<name>A0A198UST0_MORCA</name>
<dbReference type="InterPro" id="IPR051405">
    <property type="entry name" value="phD/YefM_antitoxin"/>
</dbReference>
<dbReference type="OrthoDB" id="5297687at2"/>
<comment type="similarity">
    <text evidence="1 2">Belongs to the phD/YefM antitoxin family.</text>
</comment>
<sequence length="88" mass="9909">MQPLYAGQSASISELKRNPSLLIEQAMGEPIVILNHNTPSAYLIPSETFEKMMELLDDVKLNRLCDERTKDLNKAVSVTLDELLSDDF</sequence>
<dbReference type="SUPFAM" id="SSF143120">
    <property type="entry name" value="YefM-like"/>
    <property type="match status" value="1"/>
</dbReference>
<dbReference type="Proteomes" id="UP000078228">
    <property type="component" value="Unassembled WGS sequence"/>
</dbReference>
<keyword evidence="4" id="KW-1185">Reference proteome</keyword>
<comment type="function">
    <text evidence="2">Antitoxin component of a type II toxin-antitoxin (TA) system.</text>
</comment>
<dbReference type="EMBL" id="LXHC01000002">
    <property type="protein sequence ID" value="OAU98347.1"/>
    <property type="molecule type" value="Genomic_DNA"/>
</dbReference>
<dbReference type="InterPro" id="IPR036165">
    <property type="entry name" value="YefM-like_sf"/>
</dbReference>
<evidence type="ECO:0000256" key="2">
    <source>
        <dbReference type="RuleBase" id="RU362080"/>
    </source>
</evidence>
<reference evidence="3 4" key="1">
    <citation type="journal article" date="2016" name="Genome Biol. Evol.">
        <title>Comparative Genomic Analyses of the Moraxella catarrhalis Serosensitive and Seroresistant Lineages Demonstrate Their Independent Evolution.</title>
        <authorList>
            <person name="Earl J.P."/>
            <person name="de Vries S.P."/>
            <person name="Ahmed A."/>
            <person name="Powell E."/>
            <person name="Schultz M.P."/>
            <person name="Hermans P.W."/>
            <person name="Hill D.J."/>
            <person name="Zhou Z."/>
            <person name="Constantinidou C.I."/>
            <person name="Hu F.Z."/>
            <person name="Bootsma H.J."/>
            <person name="Ehrlich G.D."/>
        </authorList>
    </citation>
    <scope>NUCLEOTIDE SEQUENCE [LARGE SCALE GENOMIC DNA]</scope>
    <source>
        <strain evidence="3 4">Z7542</strain>
    </source>
</reference>
<organism evidence="3 4">
    <name type="scientific">Moraxella catarrhalis</name>
    <name type="common">Branhamella catarrhalis</name>
    <dbReference type="NCBI Taxonomy" id="480"/>
    <lineage>
        <taxon>Bacteria</taxon>
        <taxon>Pseudomonadati</taxon>
        <taxon>Pseudomonadota</taxon>
        <taxon>Gammaproteobacteria</taxon>
        <taxon>Moraxellales</taxon>
        <taxon>Moraxellaceae</taxon>
        <taxon>Moraxella</taxon>
    </lineage>
</organism>
<dbReference type="RefSeq" id="WP_064610765.1">
    <property type="nucleotide sequence ID" value="NZ_LXHB01000050.1"/>
</dbReference>
<dbReference type="InterPro" id="IPR006442">
    <property type="entry name" value="Antitoxin_Phd/YefM"/>
</dbReference>